<dbReference type="EMBL" id="LT615367">
    <property type="protein sequence ID" value="SLM61189.1"/>
    <property type="molecule type" value="Genomic_DNA"/>
</dbReference>
<keyword evidence="3" id="KW-1185">Reference proteome</keyword>
<feature type="transmembrane region" description="Helical" evidence="1">
    <location>
        <begin position="43"/>
        <end position="70"/>
    </location>
</feature>
<evidence type="ECO:0000256" key="1">
    <source>
        <dbReference type="SAM" id="Phobius"/>
    </source>
</evidence>
<evidence type="ECO:0000313" key="2">
    <source>
        <dbReference type="EMBL" id="SLM61189.1"/>
    </source>
</evidence>
<gene>
    <name evidence="2" type="ORF">DAQ1742_00046</name>
</gene>
<dbReference type="Proteomes" id="UP000294820">
    <property type="component" value="Chromosome 1"/>
</dbReference>
<keyword evidence="1" id="KW-0472">Membrane</keyword>
<accession>A0A375A6A5</accession>
<evidence type="ECO:0000313" key="3">
    <source>
        <dbReference type="Proteomes" id="UP000294820"/>
    </source>
</evidence>
<keyword evidence="1" id="KW-0812">Transmembrane</keyword>
<keyword evidence="1" id="KW-1133">Transmembrane helix</keyword>
<reference evidence="2 3" key="1">
    <citation type="submission" date="2016-09" db="EMBL/GenBank/DDBJ databases">
        <authorList>
            <person name="Reverchon S."/>
            <person name="Nasser W."/>
            <person name="Leonard S."/>
            <person name="Brochier C."/>
            <person name="Duprey A."/>
        </authorList>
    </citation>
    <scope>NUCLEOTIDE SEQUENCE [LARGE SCALE GENOMIC DNA]</scope>
    <source>
        <strain evidence="2 3">174/2</strain>
    </source>
</reference>
<organism evidence="2 3">
    <name type="scientific">Dickeya aquatica</name>
    <dbReference type="NCBI Taxonomy" id="1401087"/>
    <lineage>
        <taxon>Bacteria</taxon>
        <taxon>Pseudomonadati</taxon>
        <taxon>Pseudomonadota</taxon>
        <taxon>Gammaproteobacteria</taxon>
        <taxon>Enterobacterales</taxon>
        <taxon>Pectobacteriaceae</taxon>
        <taxon>Dickeya</taxon>
    </lineage>
</organism>
<dbReference type="KEGG" id="daq:DAQ1742_00046"/>
<dbReference type="AlphaFoldDB" id="A0A375A6A5"/>
<name>A0A375A6A5_9GAMM</name>
<sequence>MAESPFTYGVFCAFSSLAYHFMVMPSISTQYLSLIGGFPGSRLIAVFIFFLFILGFFIKTVCFICCLPFFTQGVGYDRF</sequence>
<feature type="transmembrane region" description="Helical" evidence="1">
    <location>
        <begin position="6"/>
        <end position="23"/>
    </location>
</feature>
<protein>
    <submittedName>
        <fullName evidence="2">Uncharacterized protein</fullName>
    </submittedName>
</protein>
<proteinExistence type="predicted"/>